<dbReference type="HOGENOM" id="CLU_027769_0_0_1"/>
<dbReference type="PANTHER" id="PTHR12241:SF147">
    <property type="entry name" value="TUBULIN POLYGLUTAMYLASE TTLL7"/>
    <property type="match status" value="1"/>
</dbReference>
<evidence type="ECO:0000256" key="4">
    <source>
        <dbReference type="SAM" id="Phobius"/>
    </source>
</evidence>
<dbReference type="AlphaFoldDB" id="A0BPL9"/>
<gene>
    <name evidence="5" type="ORF">GSPATT00005235001</name>
</gene>
<dbReference type="PANTHER" id="PTHR12241">
    <property type="entry name" value="TUBULIN POLYGLUTAMYLASE"/>
    <property type="match status" value="1"/>
</dbReference>
<dbReference type="OMA" id="QIPAHIC"/>
<reference evidence="5 6" key="1">
    <citation type="journal article" date="2006" name="Nature">
        <title>Global trends of whole-genome duplications revealed by the ciliate Paramecium tetraurelia.</title>
        <authorList>
            <consortium name="Genoscope"/>
            <person name="Aury J.-M."/>
            <person name="Jaillon O."/>
            <person name="Duret L."/>
            <person name="Noel B."/>
            <person name="Jubin C."/>
            <person name="Porcel B.M."/>
            <person name="Segurens B."/>
            <person name="Daubin V."/>
            <person name="Anthouard V."/>
            <person name="Aiach N."/>
            <person name="Arnaiz O."/>
            <person name="Billaut A."/>
            <person name="Beisson J."/>
            <person name="Blanc I."/>
            <person name="Bouhouche K."/>
            <person name="Camara F."/>
            <person name="Duharcourt S."/>
            <person name="Guigo R."/>
            <person name="Gogendeau D."/>
            <person name="Katinka M."/>
            <person name="Keller A.-M."/>
            <person name="Kissmehl R."/>
            <person name="Klotz C."/>
            <person name="Koll F."/>
            <person name="Le Moue A."/>
            <person name="Lepere C."/>
            <person name="Malinsky S."/>
            <person name="Nowacki M."/>
            <person name="Nowak J.K."/>
            <person name="Plattner H."/>
            <person name="Poulain J."/>
            <person name="Ruiz F."/>
            <person name="Serrano V."/>
            <person name="Zagulski M."/>
            <person name="Dessen P."/>
            <person name="Betermier M."/>
            <person name="Weissenbach J."/>
            <person name="Scarpelli C."/>
            <person name="Schachter V."/>
            <person name="Sperling L."/>
            <person name="Meyer E."/>
            <person name="Cohen J."/>
            <person name="Wincker P."/>
        </authorList>
    </citation>
    <scope>NUCLEOTIDE SEQUENCE [LARGE SCALE GENOMIC DNA]</scope>
    <source>
        <strain evidence="5 6">Stock d4-2</strain>
    </source>
</reference>
<evidence type="ECO:0000256" key="3">
    <source>
        <dbReference type="ARBA" id="ARBA00022840"/>
    </source>
</evidence>
<keyword evidence="3" id="KW-0067">ATP-binding</keyword>
<keyword evidence="4" id="KW-0472">Membrane</keyword>
<feature type="transmembrane region" description="Helical" evidence="4">
    <location>
        <begin position="6"/>
        <end position="26"/>
    </location>
</feature>
<dbReference type="EMBL" id="CT868008">
    <property type="protein sequence ID" value="CAK60486.1"/>
    <property type="molecule type" value="Genomic_DNA"/>
</dbReference>
<dbReference type="KEGG" id="ptm:GSPATT00005235001"/>
<proteinExistence type="predicted"/>
<accession>A0BPL9</accession>
<dbReference type="GO" id="GO:0000226">
    <property type="term" value="P:microtubule cytoskeleton organization"/>
    <property type="evidence" value="ECO:0000318"/>
    <property type="project" value="GO_Central"/>
</dbReference>
<keyword evidence="6" id="KW-1185">Reference proteome</keyword>
<keyword evidence="4" id="KW-0812">Transmembrane</keyword>
<dbReference type="InParanoid" id="A0BPL9"/>
<dbReference type="RefSeq" id="XP_001427884.1">
    <property type="nucleotide sequence ID" value="XM_001427847.1"/>
</dbReference>
<dbReference type="Gene3D" id="3.30.470.20">
    <property type="entry name" value="ATP-grasp fold, B domain"/>
    <property type="match status" value="1"/>
</dbReference>
<dbReference type="OrthoDB" id="288171at2759"/>
<evidence type="ECO:0008006" key="7">
    <source>
        <dbReference type="Google" id="ProtNLM"/>
    </source>
</evidence>
<dbReference type="GO" id="GO:0015631">
    <property type="term" value="F:tubulin binding"/>
    <property type="evidence" value="ECO:0000318"/>
    <property type="project" value="GO_Central"/>
</dbReference>
<keyword evidence="1" id="KW-0436">Ligase</keyword>
<dbReference type="GO" id="GO:0070740">
    <property type="term" value="F:tubulin-glutamic acid ligase activity"/>
    <property type="evidence" value="ECO:0000318"/>
    <property type="project" value="GO_Central"/>
</dbReference>
<dbReference type="InterPro" id="IPR004344">
    <property type="entry name" value="TTL/TTLL_fam"/>
</dbReference>
<dbReference type="GO" id="GO:0005524">
    <property type="term" value="F:ATP binding"/>
    <property type="evidence" value="ECO:0007669"/>
    <property type="project" value="UniProtKB-KW"/>
</dbReference>
<name>A0BPL9_PARTE</name>
<evidence type="ECO:0000256" key="2">
    <source>
        <dbReference type="ARBA" id="ARBA00022741"/>
    </source>
</evidence>
<evidence type="ECO:0000313" key="6">
    <source>
        <dbReference type="Proteomes" id="UP000000600"/>
    </source>
</evidence>
<evidence type="ECO:0000313" key="5">
    <source>
        <dbReference type="EMBL" id="CAK60486.1"/>
    </source>
</evidence>
<dbReference type="GO" id="GO:0036064">
    <property type="term" value="C:ciliary basal body"/>
    <property type="evidence" value="ECO:0000318"/>
    <property type="project" value="GO_Central"/>
</dbReference>
<dbReference type="GeneID" id="5013668"/>
<dbReference type="PROSITE" id="PS51221">
    <property type="entry name" value="TTL"/>
    <property type="match status" value="1"/>
</dbReference>
<keyword evidence="4" id="KW-1133">Transmembrane helix</keyword>
<sequence length="562" mass="67168">MIIYKLLYAIVIFSFLYIIMASICDYHDSNQKKLKTHYVPLLQTFMMDNTNYSKFKQAYNESSLNMIEEPSYCIESDTLKLLHPDILLEDKYIVRELDRGNLQREIIKKRMFDSIQNLSPLNRLEPQTKFQHRVPPQLSYFYTYKPRLQDNYYLGQGLGCMFQKFNHIPGLYSLASKNSLIYNYAKYIYDMKMRNVSKQCIQNASYVPHTLRLNVKQECQQFFKKLTQLQNDYKNNVKMYNGPEYLLKTDEHRGEGIRLLFQSQMENITEVYQNGEKCGNITEKIVAQKYINRPFLYKGHKIEFRIYIYLASSNPLQLYVYRRALIKRCANEYNPLSEQIPAHICNTAVTEKTHKNQTNQGEGGLESEDEEMFIDWNLEGIEELLIEQGRISKKQRWLQEYLYPRIYSKIIHTIRSGQYSFYKDSRFSEFLAIDFLLDYELDIWLLEINYNPQILSVTPDRIKRNYKMIEDTVEIAFAYLKSKYKRIKEFIQQELYNYKHSGNRIRQVDFKNKFGNKFNQLLEDTSIEQEFSISPDNLYTHIIDESKSGKDKYFNLIEEECL</sequence>
<dbReference type="Pfam" id="PF03133">
    <property type="entry name" value="TTL"/>
    <property type="match status" value="1"/>
</dbReference>
<keyword evidence="2" id="KW-0547">Nucleotide-binding</keyword>
<organism evidence="5 6">
    <name type="scientific">Paramecium tetraurelia</name>
    <dbReference type="NCBI Taxonomy" id="5888"/>
    <lineage>
        <taxon>Eukaryota</taxon>
        <taxon>Sar</taxon>
        <taxon>Alveolata</taxon>
        <taxon>Ciliophora</taxon>
        <taxon>Intramacronucleata</taxon>
        <taxon>Oligohymenophorea</taxon>
        <taxon>Peniculida</taxon>
        <taxon>Parameciidae</taxon>
        <taxon>Paramecium</taxon>
    </lineage>
</organism>
<evidence type="ECO:0000256" key="1">
    <source>
        <dbReference type="ARBA" id="ARBA00022598"/>
    </source>
</evidence>
<dbReference type="SUPFAM" id="SSF56059">
    <property type="entry name" value="Glutathione synthetase ATP-binding domain-like"/>
    <property type="match status" value="1"/>
</dbReference>
<dbReference type="Proteomes" id="UP000000600">
    <property type="component" value="Unassembled WGS sequence"/>
</dbReference>
<dbReference type="eggNOG" id="KOG2157">
    <property type="taxonomic scope" value="Eukaryota"/>
</dbReference>
<protein>
    <recommendedName>
        <fullName evidence="7">Tubulin-tyrosine ligase family protein</fullName>
    </recommendedName>
</protein>